<comment type="caution">
    <text evidence="17">The sequence shown here is derived from an EMBL/GenBank/DDBJ whole genome shotgun (WGS) entry which is preliminary data.</text>
</comment>
<evidence type="ECO:0000256" key="11">
    <source>
        <dbReference type="ARBA" id="ARBA00023170"/>
    </source>
</evidence>
<evidence type="ECO:0000256" key="4">
    <source>
        <dbReference type="ARBA" id="ARBA00022452"/>
    </source>
</evidence>
<evidence type="ECO:0000256" key="7">
    <source>
        <dbReference type="ARBA" id="ARBA00023004"/>
    </source>
</evidence>
<keyword evidence="12 13" id="KW-0998">Cell outer membrane</keyword>
<evidence type="ECO:0000256" key="5">
    <source>
        <dbReference type="ARBA" id="ARBA00022496"/>
    </source>
</evidence>
<dbReference type="EMBL" id="JACHXO010000001">
    <property type="protein sequence ID" value="MBB3193610.1"/>
    <property type="molecule type" value="Genomic_DNA"/>
</dbReference>
<dbReference type="Pfam" id="PF07715">
    <property type="entry name" value="Plug"/>
    <property type="match status" value="1"/>
</dbReference>
<comment type="similarity">
    <text evidence="2 13 14">Belongs to the TonB-dependent receptor family.</text>
</comment>
<evidence type="ECO:0000256" key="2">
    <source>
        <dbReference type="ARBA" id="ARBA00009810"/>
    </source>
</evidence>
<keyword evidence="6 13" id="KW-0812">Transmembrane</keyword>
<evidence type="ECO:0000256" key="8">
    <source>
        <dbReference type="ARBA" id="ARBA00023065"/>
    </source>
</evidence>
<evidence type="ECO:0000259" key="16">
    <source>
        <dbReference type="Pfam" id="PF07715"/>
    </source>
</evidence>
<feature type="domain" description="TonB-dependent receptor plug" evidence="16">
    <location>
        <begin position="106"/>
        <end position="212"/>
    </location>
</feature>
<evidence type="ECO:0000256" key="13">
    <source>
        <dbReference type="PROSITE-ProRule" id="PRU01360"/>
    </source>
</evidence>
<evidence type="ECO:0000256" key="1">
    <source>
        <dbReference type="ARBA" id="ARBA00004571"/>
    </source>
</evidence>
<keyword evidence="18" id="KW-1185">Reference proteome</keyword>
<dbReference type="Gene3D" id="2.170.130.10">
    <property type="entry name" value="TonB-dependent receptor, plug domain"/>
    <property type="match status" value="1"/>
</dbReference>
<dbReference type="InterPro" id="IPR036942">
    <property type="entry name" value="Beta-barrel_TonB_sf"/>
</dbReference>
<evidence type="ECO:0000259" key="15">
    <source>
        <dbReference type="Pfam" id="PF00593"/>
    </source>
</evidence>
<evidence type="ECO:0000256" key="3">
    <source>
        <dbReference type="ARBA" id="ARBA00022448"/>
    </source>
</evidence>
<evidence type="ECO:0000256" key="12">
    <source>
        <dbReference type="ARBA" id="ARBA00023237"/>
    </source>
</evidence>
<keyword evidence="10 13" id="KW-0472">Membrane</keyword>
<keyword evidence="7" id="KW-0408">Iron</keyword>
<dbReference type="Gene3D" id="2.40.170.20">
    <property type="entry name" value="TonB-dependent receptor, beta-barrel domain"/>
    <property type="match status" value="1"/>
</dbReference>
<dbReference type="PANTHER" id="PTHR32552">
    <property type="entry name" value="FERRICHROME IRON RECEPTOR-RELATED"/>
    <property type="match status" value="1"/>
</dbReference>
<dbReference type="Proteomes" id="UP000574369">
    <property type="component" value="Unassembled WGS sequence"/>
</dbReference>
<name>A0ABR6GNB6_9BURK</name>
<sequence length="738" mass="81587">MNTSREVARRFTLSRGKGMNRRRGIPFILHPAIPAGIRPVLHPLALAGLLLCSPGGWASTPEPGLIEGDPRNLTNAPQLPEQRTLDTVQVHGRHYDNGVGSSDAASQGSIRAELLKSRPALRPGEVLEFVPGLMVTQHSGDGKANQYFLRGFNLDHGTDFATSVQGMPVNIPSNAHGQGYSDLNFLMPELVDHIDYRKGPYFAANGDFAAAGSADIHYHRRLDAPLVSLTAGEGGYRRGLVAGSHELGAGMQWMGAAELMRNDGPWAVPEGLNRRNLVMTLSRKAGPDEWAVSVMDYHAHWRSTDQIPERLIEAGTFEGRPFGRFHAVDPSDRGSTWRTSVSASWGRDEEGRQSRLAAYAIDYQLALFSNFTYAMDRPELGDQASQQDHRKVYGLSGSQAVEHSLGTWPARTELGFQVRQDRARVGLFDTEQAEIRNVTREDRIRETMLGVYGQTSVEWASWGRTVLGLRADQGQFRVDHLTGVGNSGSARQTLASPKLSIVLGPWKRTELFLNAGRGFHSNDARGVTAATDRAPGLAKAKGYEAGIRTEWVPGLQTSIAAWRLDFDSELVYVGDAGTTEANRPSRRRGLEWNNRYVPLPWLLIDADFAWTHARFADADPAGNRIPNAVDKVASMGVSLKDLGAWSASLNWRYLGSGALVEDNRVRSRSSLTTNFRISRRFAHQTELTLDVFNLANRKVNDIEYFYESQLPGETAPVADRHVHPAEPRTLRITLRRSF</sequence>
<keyword evidence="4 13" id="KW-1134">Transmembrane beta strand</keyword>
<proteinExistence type="inferred from homology"/>
<dbReference type="InterPro" id="IPR037066">
    <property type="entry name" value="Plug_dom_sf"/>
</dbReference>
<evidence type="ECO:0000256" key="14">
    <source>
        <dbReference type="RuleBase" id="RU003357"/>
    </source>
</evidence>
<dbReference type="SUPFAM" id="SSF56935">
    <property type="entry name" value="Porins"/>
    <property type="match status" value="1"/>
</dbReference>
<dbReference type="PANTHER" id="PTHR32552:SF81">
    <property type="entry name" value="TONB-DEPENDENT OUTER MEMBRANE RECEPTOR"/>
    <property type="match status" value="1"/>
</dbReference>
<keyword evidence="11" id="KW-0675">Receptor</keyword>
<dbReference type="RefSeq" id="WP_246409492.1">
    <property type="nucleotide sequence ID" value="NZ_JACHXO010000001.1"/>
</dbReference>
<comment type="subcellular location">
    <subcellularLocation>
        <location evidence="1 13">Cell outer membrane</location>
        <topology evidence="1 13">Multi-pass membrane protein</topology>
    </subcellularLocation>
</comment>
<evidence type="ECO:0000256" key="6">
    <source>
        <dbReference type="ARBA" id="ARBA00022692"/>
    </source>
</evidence>
<evidence type="ECO:0000256" key="9">
    <source>
        <dbReference type="ARBA" id="ARBA00023077"/>
    </source>
</evidence>
<evidence type="ECO:0000313" key="17">
    <source>
        <dbReference type="EMBL" id="MBB3193610.1"/>
    </source>
</evidence>
<dbReference type="InterPro" id="IPR012910">
    <property type="entry name" value="Plug_dom"/>
</dbReference>
<gene>
    <name evidence="17" type="ORF">FHS28_000975</name>
</gene>
<organism evidence="17 18">
    <name type="scientific">Roseateles terrae</name>
    <dbReference type="NCBI Taxonomy" id="431060"/>
    <lineage>
        <taxon>Bacteria</taxon>
        <taxon>Pseudomonadati</taxon>
        <taxon>Pseudomonadota</taxon>
        <taxon>Betaproteobacteria</taxon>
        <taxon>Burkholderiales</taxon>
        <taxon>Sphaerotilaceae</taxon>
        <taxon>Roseateles</taxon>
    </lineage>
</organism>
<dbReference type="InterPro" id="IPR000531">
    <property type="entry name" value="Beta-barrel_TonB"/>
</dbReference>
<keyword evidence="9 14" id="KW-0798">TonB box</keyword>
<dbReference type="InterPro" id="IPR039426">
    <property type="entry name" value="TonB-dep_rcpt-like"/>
</dbReference>
<protein>
    <recommendedName>
        <fullName evidence="19">TonB-denpendent receptor</fullName>
    </recommendedName>
</protein>
<dbReference type="PROSITE" id="PS52016">
    <property type="entry name" value="TONB_DEPENDENT_REC_3"/>
    <property type="match status" value="1"/>
</dbReference>
<feature type="domain" description="TonB-dependent receptor-like beta-barrel" evidence="15">
    <location>
        <begin position="335"/>
        <end position="694"/>
    </location>
</feature>
<keyword evidence="5" id="KW-0410">Iron transport</keyword>
<evidence type="ECO:0000313" key="18">
    <source>
        <dbReference type="Proteomes" id="UP000574369"/>
    </source>
</evidence>
<reference evidence="17 18" key="1">
    <citation type="submission" date="2020-08" db="EMBL/GenBank/DDBJ databases">
        <title>Genomic Encyclopedia of Type Strains, Phase III (KMG-III): the genomes of soil and plant-associated and newly described type strains.</title>
        <authorList>
            <person name="Whitman W."/>
        </authorList>
    </citation>
    <scope>NUCLEOTIDE SEQUENCE [LARGE SCALE GENOMIC DNA]</scope>
    <source>
        <strain evidence="17 18">CECT 7247</strain>
    </source>
</reference>
<evidence type="ECO:0000256" key="10">
    <source>
        <dbReference type="ARBA" id="ARBA00023136"/>
    </source>
</evidence>
<keyword evidence="3 13" id="KW-0813">Transport</keyword>
<accession>A0ABR6GNB6</accession>
<evidence type="ECO:0008006" key="19">
    <source>
        <dbReference type="Google" id="ProtNLM"/>
    </source>
</evidence>
<dbReference type="Pfam" id="PF00593">
    <property type="entry name" value="TonB_dep_Rec_b-barrel"/>
    <property type="match status" value="1"/>
</dbReference>
<keyword evidence="8" id="KW-0406">Ion transport</keyword>